<feature type="domain" description="GST N-terminal" evidence="1">
    <location>
        <begin position="1"/>
        <end position="78"/>
    </location>
</feature>
<dbReference type="GO" id="GO:0004364">
    <property type="term" value="F:glutathione transferase activity"/>
    <property type="evidence" value="ECO:0007669"/>
    <property type="project" value="TreeGrafter"/>
</dbReference>
<evidence type="ECO:0000259" key="1">
    <source>
        <dbReference type="PROSITE" id="PS50404"/>
    </source>
</evidence>
<dbReference type="SUPFAM" id="SSF52833">
    <property type="entry name" value="Thioredoxin-like"/>
    <property type="match status" value="1"/>
</dbReference>
<dbReference type="CDD" id="cd03205">
    <property type="entry name" value="GST_C_6"/>
    <property type="match status" value="1"/>
</dbReference>
<dbReference type="InterPro" id="IPR010987">
    <property type="entry name" value="Glutathione-S-Trfase_C-like"/>
</dbReference>
<name>A0A6A7RNV5_9PROT</name>
<dbReference type="PROSITE" id="PS50404">
    <property type="entry name" value="GST_NTER"/>
    <property type="match status" value="1"/>
</dbReference>
<dbReference type="PANTHER" id="PTHR42673:SF4">
    <property type="entry name" value="MALEYLACETOACETATE ISOMERASE"/>
    <property type="match status" value="1"/>
</dbReference>
<dbReference type="PROSITE" id="PS50405">
    <property type="entry name" value="GST_CTER"/>
    <property type="match status" value="1"/>
</dbReference>
<dbReference type="GO" id="GO:0006559">
    <property type="term" value="P:L-phenylalanine catabolic process"/>
    <property type="evidence" value="ECO:0007669"/>
    <property type="project" value="TreeGrafter"/>
</dbReference>
<proteinExistence type="predicted"/>
<dbReference type="SFLD" id="SFLDG00358">
    <property type="entry name" value="Main_(cytGST)"/>
    <property type="match status" value="1"/>
</dbReference>
<comment type="caution">
    <text evidence="3">The sequence shown here is derived from an EMBL/GenBank/DDBJ whole genome shotgun (WGS) entry which is preliminary data.</text>
</comment>
<dbReference type="InterPro" id="IPR036282">
    <property type="entry name" value="Glutathione-S-Trfase_C_sf"/>
</dbReference>
<dbReference type="GO" id="GO:0016034">
    <property type="term" value="F:maleylacetoacetate isomerase activity"/>
    <property type="evidence" value="ECO:0007669"/>
    <property type="project" value="TreeGrafter"/>
</dbReference>
<dbReference type="InterPro" id="IPR036249">
    <property type="entry name" value="Thioredoxin-like_sf"/>
</dbReference>
<organism evidence="3 4">
    <name type="scientific">Candidatus Accumulibacter phosphatis</name>
    <dbReference type="NCBI Taxonomy" id="327160"/>
    <lineage>
        <taxon>Bacteria</taxon>
        <taxon>Pseudomonadati</taxon>
        <taxon>Pseudomonadota</taxon>
        <taxon>Betaproteobacteria</taxon>
        <taxon>Candidatus Accumulibacter</taxon>
    </lineage>
</organism>
<dbReference type="SUPFAM" id="SSF47616">
    <property type="entry name" value="GST C-terminal domain-like"/>
    <property type="match status" value="1"/>
</dbReference>
<dbReference type="CDD" id="cd03049">
    <property type="entry name" value="GST_N_3"/>
    <property type="match status" value="1"/>
</dbReference>
<dbReference type="AlphaFoldDB" id="A0A6A7RNV5"/>
<dbReference type="Pfam" id="PF13410">
    <property type="entry name" value="GST_C_2"/>
    <property type="match status" value="1"/>
</dbReference>
<gene>
    <name evidence="3" type="ORF">CRU78_00175</name>
</gene>
<dbReference type="PANTHER" id="PTHR42673">
    <property type="entry name" value="MALEYLACETOACETATE ISOMERASE"/>
    <property type="match status" value="1"/>
</dbReference>
<dbReference type="Gene3D" id="3.40.30.10">
    <property type="entry name" value="Glutaredoxin"/>
    <property type="match status" value="1"/>
</dbReference>
<evidence type="ECO:0000313" key="3">
    <source>
        <dbReference type="EMBL" id="MQM29035.1"/>
    </source>
</evidence>
<dbReference type="GO" id="GO:0006749">
    <property type="term" value="P:glutathione metabolic process"/>
    <property type="evidence" value="ECO:0007669"/>
    <property type="project" value="TreeGrafter"/>
</dbReference>
<protein>
    <submittedName>
        <fullName evidence="3">Glutathione S-transferase</fullName>
    </submittedName>
</protein>
<evidence type="ECO:0000259" key="2">
    <source>
        <dbReference type="PROSITE" id="PS50405"/>
    </source>
</evidence>
<dbReference type="EMBL" id="PDHS01000005">
    <property type="protein sequence ID" value="MQM29035.1"/>
    <property type="molecule type" value="Genomic_DNA"/>
</dbReference>
<dbReference type="SFLD" id="SFLDS00019">
    <property type="entry name" value="Glutathione_Transferase_(cytos"/>
    <property type="match status" value="1"/>
</dbReference>
<dbReference type="NCBIfam" id="NF007682">
    <property type="entry name" value="PRK10357.1"/>
    <property type="match status" value="1"/>
</dbReference>
<dbReference type="Gene3D" id="1.20.1050.10">
    <property type="match status" value="1"/>
</dbReference>
<evidence type="ECO:0000313" key="4">
    <source>
        <dbReference type="Proteomes" id="UP000342300"/>
    </source>
</evidence>
<feature type="domain" description="GST C-terminal" evidence="2">
    <location>
        <begin position="83"/>
        <end position="202"/>
    </location>
</feature>
<dbReference type="InterPro" id="IPR004045">
    <property type="entry name" value="Glutathione_S-Trfase_N"/>
</dbReference>
<keyword evidence="3" id="KW-0808">Transferase</keyword>
<dbReference type="Proteomes" id="UP000342300">
    <property type="component" value="Unassembled WGS sequence"/>
</dbReference>
<reference evidence="3 4" key="1">
    <citation type="submission" date="2017-09" db="EMBL/GenBank/DDBJ databases">
        <title>Metagenomic Analysis Reveals Denitrifying Candidatus Accumulibacter and Flanking Population as a Source of N2O.</title>
        <authorList>
            <person name="Gao H."/>
            <person name="Mao Y."/>
            <person name="Zhao X."/>
            <person name="Liu W.-T."/>
            <person name="Zhang T."/>
            <person name="Wells G."/>
        </authorList>
    </citation>
    <scope>NUCLEOTIDE SEQUENCE [LARGE SCALE GENOMIC DNA]</scope>
    <source>
        <strain evidence="3">CANDO_2_IC</strain>
    </source>
</reference>
<sequence length="202" mass="22823">MKLIGSLTSPYVRKARVVLAEKKIDYEFELDSPWTPATQVANVNPLGKIPVLLLDDSTSLFDSRVIVEYLDNVAPNNKLMPNQNRERIEVKRWEALADGVCDAAALTFLEKKRPAAQQAADWIMRQEDKIGRSLEFMAEELGDKSFCMGMHFSLADVAVGCALGYLILRFPEIHWQEQHANLARLYGKLMTRSAFAETVPHD</sequence>
<dbReference type="Pfam" id="PF13409">
    <property type="entry name" value="GST_N_2"/>
    <property type="match status" value="1"/>
</dbReference>
<accession>A0A6A7RNV5</accession>
<dbReference type="InterPro" id="IPR040079">
    <property type="entry name" value="Glutathione_S-Trfase"/>
</dbReference>